<proteinExistence type="predicted"/>
<evidence type="ECO:0000259" key="1">
    <source>
        <dbReference type="Pfam" id="PF17969"/>
    </source>
</evidence>
<accession>A0A3S4F1K5</accession>
<evidence type="ECO:0000313" key="3">
    <source>
        <dbReference type="Proteomes" id="UP000281391"/>
    </source>
</evidence>
<dbReference type="Pfam" id="PF17969">
    <property type="entry name" value="Ldt_C"/>
    <property type="match status" value="1"/>
</dbReference>
<dbReference type="KEGG" id="sof:NCTC11214_04638"/>
<feature type="domain" description="L,D-transpeptidase C-terminal" evidence="1">
    <location>
        <begin position="1"/>
        <end position="37"/>
    </location>
</feature>
<organism evidence="2 3">
    <name type="scientific">Serratia odorifera</name>
    <dbReference type="NCBI Taxonomy" id="618"/>
    <lineage>
        <taxon>Bacteria</taxon>
        <taxon>Pseudomonadati</taxon>
        <taxon>Pseudomonadota</taxon>
        <taxon>Gammaproteobacteria</taxon>
        <taxon>Enterobacterales</taxon>
        <taxon>Yersiniaceae</taxon>
        <taxon>Serratia</taxon>
    </lineage>
</organism>
<dbReference type="EMBL" id="LR134117">
    <property type="protein sequence ID" value="VDZ63776.1"/>
    <property type="molecule type" value="Genomic_DNA"/>
</dbReference>
<protein>
    <recommendedName>
        <fullName evidence="1">L,D-transpeptidase C-terminal domain-containing protein</fullName>
    </recommendedName>
</protein>
<sequence length="75" mass="8434">MPIHLSKGQQKFVNDAATDKAEFDSALTRRSGMPVLVSVGQNPSDVALPSLRLFWRRQEQDHDHRGRADFTGELT</sequence>
<dbReference type="AlphaFoldDB" id="A0A3S4F1K5"/>
<dbReference type="Proteomes" id="UP000281391">
    <property type="component" value="Chromosome"/>
</dbReference>
<name>A0A3S4F1K5_SEROD</name>
<reference evidence="2 3" key="1">
    <citation type="submission" date="2018-12" db="EMBL/GenBank/DDBJ databases">
        <authorList>
            <consortium name="Pathogen Informatics"/>
        </authorList>
    </citation>
    <scope>NUCLEOTIDE SEQUENCE [LARGE SCALE GENOMIC DNA]</scope>
    <source>
        <strain evidence="2 3">NCTC11214</strain>
    </source>
</reference>
<dbReference type="InterPro" id="IPR041597">
    <property type="entry name" value="Ldt_C"/>
</dbReference>
<evidence type="ECO:0000313" key="2">
    <source>
        <dbReference type="EMBL" id="VDZ63776.1"/>
    </source>
</evidence>
<gene>
    <name evidence="2" type="ORF">NCTC11214_04638</name>
</gene>